<keyword evidence="3" id="KW-1185">Reference proteome</keyword>
<keyword evidence="1" id="KW-0732">Signal</keyword>
<accession>A0A381E8B9</accession>
<reference evidence="2 3" key="1">
    <citation type="submission" date="2018-06" db="EMBL/GenBank/DDBJ databases">
        <authorList>
            <consortium name="Pathogen Informatics"/>
            <person name="Doyle S."/>
        </authorList>
    </citation>
    <scope>NUCLEOTIDE SEQUENCE [LARGE SCALE GENOMIC DNA]</scope>
    <source>
        <strain evidence="2 3">NCTC13294</strain>
    </source>
</reference>
<dbReference type="Proteomes" id="UP000254572">
    <property type="component" value="Unassembled WGS sequence"/>
</dbReference>
<feature type="signal peptide" evidence="1">
    <location>
        <begin position="1"/>
        <end position="23"/>
    </location>
</feature>
<evidence type="ECO:0000256" key="1">
    <source>
        <dbReference type="SAM" id="SignalP"/>
    </source>
</evidence>
<evidence type="ECO:0000313" key="3">
    <source>
        <dbReference type="Proteomes" id="UP000254572"/>
    </source>
</evidence>
<organism evidence="2 3">
    <name type="scientific">Cardiobacterium valvarum</name>
    <dbReference type="NCBI Taxonomy" id="194702"/>
    <lineage>
        <taxon>Bacteria</taxon>
        <taxon>Pseudomonadati</taxon>
        <taxon>Pseudomonadota</taxon>
        <taxon>Gammaproteobacteria</taxon>
        <taxon>Cardiobacteriales</taxon>
        <taxon>Cardiobacteriaceae</taxon>
        <taxon>Cardiobacterium</taxon>
    </lineage>
</organism>
<feature type="chain" id="PRO_5016656858" evidence="1">
    <location>
        <begin position="24"/>
        <end position="442"/>
    </location>
</feature>
<name>A0A381E8B9_9GAMM</name>
<evidence type="ECO:0000313" key="2">
    <source>
        <dbReference type="EMBL" id="SUX22973.1"/>
    </source>
</evidence>
<gene>
    <name evidence="2" type="ORF">NCTC13294_01387</name>
</gene>
<dbReference type="AlphaFoldDB" id="A0A381E8B9"/>
<sequence>MKSQSNRLALLMTLALTASPLLAQTKSQPTEDDGSNDVEAVLGEIRGDKVPAGDNGRFYLPGSAAARDNINPGSYSKQFRLDAHLRAGLTNRCGSLNFFHNIEAEARRLQHKISETLHKAQATIMASISGAVSSLFQYMLMKINPTLGELATKQLDEDIELFNLKVKQCEDYEREVRQGKNPFDEIAEIAVGEQWKQTIGMVNAKETTLVEAEKHLFERARKNGVPMADGKNYGGEGQEPINITKSLLKAGMNLTLSRGDKEQWDNDFSGDVKNNPILGDFKNAKELYNFIEEIYGANEITIGESGAQPTNVNAIAGRGYERKYTKYRNEYIKDLRDYVYYRINRPTFEKKTGQIIPPAELDDIRKMPEYPMEMEIEARAQQYAINRLRRNLYFAKQALKTGVYAPDLQQSGMKGPSEIEYRSLYYRILDDIREIGQRAWQY</sequence>
<dbReference type="EMBL" id="UFUW01000001">
    <property type="protein sequence ID" value="SUX22973.1"/>
    <property type="molecule type" value="Genomic_DNA"/>
</dbReference>
<proteinExistence type="predicted"/>
<dbReference type="OrthoDB" id="7061588at2"/>
<protein>
    <submittedName>
        <fullName evidence="2">Integrating conjugative element protein, PFL_4711 family</fullName>
    </submittedName>
</protein>
<dbReference type="RefSeq" id="WP_115611667.1">
    <property type="nucleotide sequence ID" value="NZ_JBHLZC010000005.1"/>
</dbReference>